<gene>
    <name evidence="9" type="ORF">ABUW04_20700</name>
</gene>
<dbReference type="SUPFAM" id="SSF161098">
    <property type="entry name" value="MetI-like"/>
    <property type="match status" value="1"/>
</dbReference>
<feature type="transmembrane region" description="Helical" evidence="7">
    <location>
        <begin position="186"/>
        <end position="208"/>
    </location>
</feature>
<evidence type="ECO:0000259" key="8">
    <source>
        <dbReference type="PROSITE" id="PS50928"/>
    </source>
</evidence>
<evidence type="ECO:0000256" key="2">
    <source>
        <dbReference type="ARBA" id="ARBA00022448"/>
    </source>
</evidence>
<comment type="subcellular location">
    <subcellularLocation>
        <location evidence="1 7">Cell membrane</location>
        <topology evidence="1 7">Multi-pass membrane protein</topology>
    </subcellularLocation>
</comment>
<dbReference type="Proteomes" id="UP001592581">
    <property type="component" value="Unassembled WGS sequence"/>
</dbReference>
<dbReference type="PROSITE" id="PS50928">
    <property type="entry name" value="ABC_TM1"/>
    <property type="match status" value="1"/>
</dbReference>
<feature type="transmembrane region" description="Helical" evidence="7">
    <location>
        <begin position="78"/>
        <end position="99"/>
    </location>
</feature>
<dbReference type="PANTHER" id="PTHR43744">
    <property type="entry name" value="ABC TRANSPORTER PERMEASE PROTEIN MG189-RELATED-RELATED"/>
    <property type="match status" value="1"/>
</dbReference>
<proteinExistence type="inferred from homology"/>
<dbReference type="InterPro" id="IPR000515">
    <property type="entry name" value="MetI-like"/>
</dbReference>
<feature type="transmembrane region" description="Helical" evidence="7">
    <location>
        <begin position="246"/>
        <end position="267"/>
    </location>
</feature>
<accession>A0ABV6XRJ2</accession>
<evidence type="ECO:0000256" key="1">
    <source>
        <dbReference type="ARBA" id="ARBA00004651"/>
    </source>
</evidence>
<keyword evidence="6 7" id="KW-0472">Membrane</keyword>
<keyword evidence="2 7" id="KW-0813">Transport</keyword>
<sequence length="281" mass="30336">MAARNPARRLPVHLTLVLLCLAWLVPVVGLLVSSVRTPYDISSSGWWHGLLPPYRFTVDNYTQVLTTGGLGRAFVNSLLITVPAVTVMTAVGSVAAYAFARMRFAGRRTVFILLIALLVVPAQMALAPVLRLYNTLHLAGTFPGIWLVHAGFAMPFAVYLLRNFMAGLPEEVFEQAAVDGASAPTVFLRIALPISAPALASFAIFQFLWVWNDLLLALIFLGGDPAVAPVTVSLSNLVNANTGQGWQLLTAAAFVSMAFPLLIFLTLQRYFVRGLLAGAVK</sequence>
<comment type="similarity">
    <text evidence="7">Belongs to the binding-protein-dependent transport system permease family.</text>
</comment>
<evidence type="ECO:0000313" key="10">
    <source>
        <dbReference type="Proteomes" id="UP001592581"/>
    </source>
</evidence>
<keyword evidence="3" id="KW-1003">Cell membrane</keyword>
<dbReference type="RefSeq" id="WP_380566150.1">
    <property type="nucleotide sequence ID" value="NZ_JBEUKS010000007.1"/>
</dbReference>
<evidence type="ECO:0000256" key="7">
    <source>
        <dbReference type="RuleBase" id="RU363032"/>
    </source>
</evidence>
<name>A0ABV6XRJ2_9ACTN</name>
<comment type="caution">
    <text evidence="9">The sequence shown here is derived from an EMBL/GenBank/DDBJ whole genome shotgun (WGS) entry which is preliminary data.</text>
</comment>
<evidence type="ECO:0000313" key="9">
    <source>
        <dbReference type="EMBL" id="MFC1440683.1"/>
    </source>
</evidence>
<evidence type="ECO:0000256" key="4">
    <source>
        <dbReference type="ARBA" id="ARBA00022692"/>
    </source>
</evidence>
<dbReference type="EMBL" id="JBEUKS010000007">
    <property type="protein sequence ID" value="MFC1440683.1"/>
    <property type="molecule type" value="Genomic_DNA"/>
</dbReference>
<evidence type="ECO:0000256" key="5">
    <source>
        <dbReference type="ARBA" id="ARBA00022989"/>
    </source>
</evidence>
<feature type="transmembrane region" description="Helical" evidence="7">
    <location>
        <begin position="145"/>
        <end position="165"/>
    </location>
</feature>
<keyword evidence="10" id="KW-1185">Reference proteome</keyword>
<protein>
    <submittedName>
        <fullName evidence="9">Carbohydrate ABC transporter permease</fullName>
    </submittedName>
</protein>
<dbReference type="InterPro" id="IPR035906">
    <property type="entry name" value="MetI-like_sf"/>
</dbReference>
<evidence type="ECO:0000256" key="6">
    <source>
        <dbReference type="ARBA" id="ARBA00023136"/>
    </source>
</evidence>
<reference evidence="9 10" key="1">
    <citation type="submission" date="2024-06" db="EMBL/GenBank/DDBJ databases">
        <authorList>
            <person name="Lee S.D."/>
        </authorList>
    </citation>
    <scope>NUCLEOTIDE SEQUENCE [LARGE SCALE GENOMIC DNA]</scope>
    <source>
        <strain evidence="9 10">N1-10</strain>
    </source>
</reference>
<feature type="domain" description="ABC transmembrane type-1" evidence="8">
    <location>
        <begin position="74"/>
        <end position="267"/>
    </location>
</feature>
<keyword evidence="4 7" id="KW-0812">Transmembrane</keyword>
<dbReference type="Gene3D" id="1.10.3720.10">
    <property type="entry name" value="MetI-like"/>
    <property type="match status" value="1"/>
</dbReference>
<organism evidence="9 10">
    <name type="scientific">Streptacidiphilus jeojiensis</name>
    <dbReference type="NCBI Taxonomy" id="3229225"/>
    <lineage>
        <taxon>Bacteria</taxon>
        <taxon>Bacillati</taxon>
        <taxon>Actinomycetota</taxon>
        <taxon>Actinomycetes</taxon>
        <taxon>Kitasatosporales</taxon>
        <taxon>Streptomycetaceae</taxon>
        <taxon>Streptacidiphilus</taxon>
    </lineage>
</organism>
<dbReference type="PANTHER" id="PTHR43744:SF4">
    <property type="entry name" value="OSMOPROTECTIVE COMPOUNDS UPTAKE PERMEASE PROTEIN GGTD"/>
    <property type="match status" value="1"/>
</dbReference>
<feature type="transmembrane region" description="Helical" evidence="7">
    <location>
        <begin position="111"/>
        <end position="133"/>
    </location>
</feature>
<dbReference type="Pfam" id="PF00528">
    <property type="entry name" value="BPD_transp_1"/>
    <property type="match status" value="1"/>
</dbReference>
<keyword evidence="5 7" id="KW-1133">Transmembrane helix</keyword>
<dbReference type="CDD" id="cd06261">
    <property type="entry name" value="TM_PBP2"/>
    <property type="match status" value="1"/>
</dbReference>
<feature type="transmembrane region" description="Helical" evidence="7">
    <location>
        <begin position="12"/>
        <end position="32"/>
    </location>
</feature>
<evidence type="ECO:0000256" key="3">
    <source>
        <dbReference type="ARBA" id="ARBA00022475"/>
    </source>
</evidence>